<protein>
    <submittedName>
        <fullName evidence="7">LysR family transcriptional regulator</fullName>
    </submittedName>
</protein>
<dbReference type="PRINTS" id="PR00039">
    <property type="entry name" value="HTHLYSR"/>
</dbReference>
<evidence type="ECO:0000313" key="8">
    <source>
        <dbReference type="Proteomes" id="UP001589747"/>
    </source>
</evidence>
<dbReference type="Gene3D" id="3.40.190.290">
    <property type="match status" value="1"/>
</dbReference>
<dbReference type="EMBL" id="JBHMDO010000033">
    <property type="protein sequence ID" value="MFB9328478.1"/>
    <property type="molecule type" value="Genomic_DNA"/>
</dbReference>
<evidence type="ECO:0000256" key="5">
    <source>
        <dbReference type="SAM" id="Phobius"/>
    </source>
</evidence>
<dbReference type="Pfam" id="PF03466">
    <property type="entry name" value="LysR_substrate"/>
    <property type="match status" value="1"/>
</dbReference>
<evidence type="ECO:0000259" key="6">
    <source>
        <dbReference type="PROSITE" id="PS50931"/>
    </source>
</evidence>
<dbReference type="InterPro" id="IPR036390">
    <property type="entry name" value="WH_DNA-bd_sf"/>
</dbReference>
<evidence type="ECO:0000256" key="2">
    <source>
        <dbReference type="ARBA" id="ARBA00023015"/>
    </source>
</evidence>
<organism evidence="7 8">
    <name type="scientific">Paenibacillus aurantiacus</name>
    <dbReference type="NCBI Taxonomy" id="1936118"/>
    <lineage>
        <taxon>Bacteria</taxon>
        <taxon>Bacillati</taxon>
        <taxon>Bacillota</taxon>
        <taxon>Bacilli</taxon>
        <taxon>Bacillales</taxon>
        <taxon>Paenibacillaceae</taxon>
        <taxon>Paenibacillus</taxon>
    </lineage>
</organism>
<dbReference type="PANTHER" id="PTHR30126">
    <property type="entry name" value="HTH-TYPE TRANSCRIPTIONAL REGULATOR"/>
    <property type="match status" value="1"/>
</dbReference>
<sequence length="289" mass="31273">MESGDLRIFQAVAREGSVTKAARTLGYVQSNITARIRQLETELGTTLFTRHNRGMDLSGSGRLLLQYADKVIGLLDEAALALSASDAPGGALRIGSTQTAAAVRLPGLLTDYYSRYPNVSLSIATGHTQFLIDQVLRYELDGAFIGSATDHPDLQAMPTFEEELVVVTSPAIPDLEAALARPILVFTAGCSYRDILQAWVKSKGLAHSVMMEFGTLDAILGGVTAGLGISLLPLAVIRRQIDEGMLRAYPLPEFYGRMTTHFITRKDSFVSSALREFITLIPESLPAAR</sequence>
<dbReference type="Gene3D" id="1.10.10.10">
    <property type="entry name" value="Winged helix-like DNA-binding domain superfamily/Winged helix DNA-binding domain"/>
    <property type="match status" value="1"/>
</dbReference>
<name>A0ABV5KTC0_9BACL</name>
<keyword evidence="5" id="KW-1133">Transmembrane helix</keyword>
<keyword evidence="2" id="KW-0805">Transcription regulation</keyword>
<keyword evidence="5" id="KW-0472">Membrane</keyword>
<dbReference type="InterPro" id="IPR000847">
    <property type="entry name" value="LysR_HTH_N"/>
</dbReference>
<feature type="transmembrane region" description="Helical" evidence="5">
    <location>
        <begin position="218"/>
        <end position="237"/>
    </location>
</feature>
<dbReference type="Proteomes" id="UP001589747">
    <property type="component" value="Unassembled WGS sequence"/>
</dbReference>
<keyword evidence="4" id="KW-0804">Transcription</keyword>
<accession>A0ABV5KTC0</accession>
<evidence type="ECO:0000256" key="3">
    <source>
        <dbReference type="ARBA" id="ARBA00023125"/>
    </source>
</evidence>
<evidence type="ECO:0000313" key="7">
    <source>
        <dbReference type="EMBL" id="MFB9328478.1"/>
    </source>
</evidence>
<keyword evidence="8" id="KW-1185">Reference proteome</keyword>
<comment type="caution">
    <text evidence="7">The sequence shown here is derived from an EMBL/GenBank/DDBJ whole genome shotgun (WGS) entry which is preliminary data.</text>
</comment>
<evidence type="ECO:0000256" key="4">
    <source>
        <dbReference type="ARBA" id="ARBA00023163"/>
    </source>
</evidence>
<dbReference type="Pfam" id="PF00126">
    <property type="entry name" value="HTH_1"/>
    <property type="match status" value="1"/>
</dbReference>
<keyword evidence="3" id="KW-0238">DNA-binding</keyword>
<dbReference type="CDD" id="cd08442">
    <property type="entry name" value="PBP2_YofA_SoxR_like"/>
    <property type="match status" value="1"/>
</dbReference>
<dbReference type="PROSITE" id="PS50931">
    <property type="entry name" value="HTH_LYSR"/>
    <property type="match status" value="1"/>
</dbReference>
<dbReference type="SUPFAM" id="SSF46785">
    <property type="entry name" value="Winged helix' DNA-binding domain"/>
    <property type="match status" value="1"/>
</dbReference>
<dbReference type="InterPro" id="IPR005119">
    <property type="entry name" value="LysR_subst-bd"/>
</dbReference>
<evidence type="ECO:0000256" key="1">
    <source>
        <dbReference type="ARBA" id="ARBA00009437"/>
    </source>
</evidence>
<dbReference type="SUPFAM" id="SSF53850">
    <property type="entry name" value="Periplasmic binding protein-like II"/>
    <property type="match status" value="1"/>
</dbReference>
<comment type="similarity">
    <text evidence="1">Belongs to the LysR transcriptional regulatory family.</text>
</comment>
<feature type="domain" description="HTH lysR-type" evidence="6">
    <location>
        <begin position="1"/>
        <end position="58"/>
    </location>
</feature>
<dbReference type="PANTHER" id="PTHR30126:SF40">
    <property type="entry name" value="HTH-TYPE TRANSCRIPTIONAL REGULATOR GLTR"/>
    <property type="match status" value="1"/>
</dbReference>
<gene>
    <name evidence="7" type="ORF">ACFFSY_21305</name>
</gene>
<keyword evidence="5" id="KW-0812">Transmembrane</keyword>
<dbReference type="RefSeq" id="WP_377497809.1">
    <property type="nucleotide sequence ID" value="NZ_JBHMDO010000033.1"/>
</dbReference>
<reference evidence="7 8" key="1">
    <citation type="submission" date="2024-09" db="EMBL/GenBank/DDBJ databases">
        <authorList>
            <person name="Sun Q."/>
            <person name="Mori K."/>
        </authorList>
    </citation>
    <scope>NUCLEOTIDE SEQUENCE [LARGE SCALE GENOMIC DNA]</scope>
    <source>
        <strain evidence="7 8">TISTR 2452</strain>
    </source>
</reference>
<dbReference type="InterPro" id="IPR036388">
    <property type="entry name" value="WH-like_DNA-bd_sf"/>
</dbReference>
<proteinExistence type="inferred from homology"/>